<keyword evidence="3" id="KW-1185">Reference proteome</keyword>
<feature type="compositionally biased region" description="Polar residues" evidence="1">
    <location>
        <begin position="1"/>
        <end position="13"/>
    </location>
</feature>
<evidence type="ECO:0000313" key="2">
    <source>
        <dbReference type="EMBL" id="MBB3979515.1"/>
    </source>
</evidence>
<protein>
    <recommendedName>
        <fullName evidence="4">CBM-cenC domain-containing protein</fullName>
    </recommendedName>
</protein>
<dbReference type="AlphaFoldDB" id="A0A7W6DF81"/>
<accession>A0A7W6DF81</accession>
<dbReference type="Proteomes" id="UP000574761">
    <property type="component" value="Unassembled WGS sequence"/>
</dbReference>
<proteinExistence type="predicted"/>
<evidence type="ECO:0008006" key="4">
    <source>
        <dbReference type="Google" id="ProtNLM"/>
    </source>
</evidence>
<sequence length="192" mass="19880">MQVYHSVSPTLNRATDAVGDPTPVRPSRSYSIPLGDVTRETGIANGDFADASNWSFTGAGWSIGSGKATHSAGSAGTITQACTLTSGATYRVSYSLTMTDGSLRARFTGGTERDGTLRSASGTWSERITAAAGNNTLVLSAHATLAGSVDNVSIYRETATCLPLGTNYVWLEPQNADGTPGPVAGPFSLTIR</sequence>
<name>A0A7W6DF81_9HYPH</name>
<dbReference type="EMBL" id="JACIEE010000011">
    <property type="protein sequence ID" value="MBB3979515.1"/>
    <property type="molecule type" value="Genomic_DNA"/>
</dbReference>
<evidence type="ECO:0000313" key="3">
    <source>
        <dbReference type="Proteomes" id="UP000574761"/>
    </source>
</evidence>
<gene>
    <name evidence="2" type="ORF">GGQ64_004757</name>
</gene>
<organism evidence="2 3">
    <name type="scientific">Mycoplana azooxidifex</name>
    <dbReference type="NCBI Taxonomy" id="1636188"/>
    <lineage>
        <taxon>Bacteria</taxon>
        <taxon>Pseudomonadati</taxon>
        <taxon>Pseudomonadota</taxon>
        <taxon>Alphaproteobacteria</taxon>
        <taxon>Hyphomicrobiales</taxon>
        <taxon>Rhizobiaceae</taxon>
        <taxon>Mycoplana</taxon>
    </lineage>
</organism>
<evidence type="ECO:0000256" key="1">
    <source>
        <dbReference type="SAM" id="MobiDB-lite"/>
    </source>
</evidence>
<feature type="region of interest" description="Disordered" evidence="1">
    <location>
        <begin position="1"/>
        <end position="33"/>
    </location>
</feature>
<reference evidence="2 3" key="1">
    <citation type="submission" date="2020-08" db="EMBL/GenBank/DDBJ databases">
        <title>Genomic Encyclopedia of Type Strains, Phase IV (KMG-IV): sequencing the most valuable type-strain genomes for metagenomic binning, comparative biology and taxonomic classification.</title>
        <authorList>
            <person name="Goeker M."/>
        </authorList>
    </citation>
    <scope>NUCLEOTIDE SEQUENCE [LARGE SCALE GENOMIC DNA]</scope>
    <source>
        <strain evidence="2 3">DSM 100211</strain>
    </source>
</reference>
<comment type="caution">
    <text evidence="2">The sequence shown here is derived from an EMBL/GenBank/DDBJ whole genome shotgun (WGS) entry which is preliminary data.</text>
</comment>
<dbReference type="RefSeq" id="WP_183807747.1">
    <property type="nucleotide sequence ID" value="NZ_JACIEE010000011.1"/>
</dbReference>